<feature type="compositionally biased region" description="Low complexity" evidence="1">
    <location>
        <begin position="707"/>
        <end position="716"/>
    </location>
</feature>
<feature type="region of interest" description="Disordered" evidence="1">
    <location>
        <begin position="200"/>
        <end position="235"/>
    </location>
</feature>
<dbReference type="SUPFAM" id="SSF82856">
    <property type="entry name" value="L-A virus major coat protein"/>
    <property type="match status" value="1"/>
</dbReference>
<name>A0A2V0RNR3_9ZZZZ</name>
<proteinExistence type="predicted"/>
<dbReference type="InterPro" id="IPR036332">
    <property type="entry name" value="Major_coat_LA-virus_sf"/>
</dbReference>
<evidence type="ECO:0008006" key="3">
    <source>
        <dbReference type="Google" id="ProtNLM"/>
    </source>
</evidence>
<feature type="region of interest" description="Disordered" evidence="1">
    <location>
        <begin position="694"/>
        <end position="716"/>
    </location>
</feature>
<organism evidence="2">
    <name type="scientific">viral metagenome</name>
    <dbReference type="NCBI Taxonomy" id="1070528"/>
    <lineage>
        <taxon>unclassified sequences</taxon>
        <taxon>metagenomes</taxon>
        <taxon>organismal metagenomes</taxon>
    </lineage>
</organism>
<dbReference type="AlphaFoldDB" id="A0A2V0RNR3"/>
<comment type="caution">
    <text evidence="2">The sequence shown here is derived from an EMBL/GenBank/DDBJ whole genome shotgun (WGS) entry which is preliminary data.</text>
</comment>
<protein>
    <recommendedName>
        <fullName evidence="3">Major capsid protein</fullName>
    </recommendedName>
</protein>
<accession>A0A2V0RNR3</accession>
<dbReference type="EMBL" id="BDQE01000185">
    <property type="protein sequence ID" value="GBH22930.1"/>
    <property type="molecule type" value="Genomic_RNA"/>
</dbReference>
<dbReference type="Gene3D" id="3.90.1840.10">
    <property type="entry name" value="Major capsid protein"/>
    <property type="match status" value="2"/>
</dbReference>
<reference evidence="2" key="1">
    <citation type="submission" date="2017-04" db="EMBL/GenBank/DDBJ databases">
        <title>Unveiling RNA virosphere associated with marine microorganisms.</title>
        <authorList>
            <person name="Urayama S."/>
            <person name="Takaki Y."/>
            <person name="Nishi S."/>
            <person name="Yoshida Y."/>
            <person name="Deguchi S."/>
            <person name="Takai K."/>
            <person name="Nunoura T."/>
        </authorList>
    </citation>
    <scope>NUCLEOTIDE SEQUENCE</scope>
</reference>
<evidence type="ECO:0000313" key="2">
    <source>
        <dbReference type="EMBL" id="GBH22930.1"/>
    </source>
</evidence>
<sequence length="739" mass="80468">MQNEANAIFGDATSGYTRSAATLGSYDVSSTTVAKLESGNSKFETSINSSVTFTATGINVTLEKAGGYADYRGINTELISTAGRVDIEKLKKVIGTNKGIDAANQRNYIQSLDSANTSDSHHAIILTMLQSYINAAIRDSTEQTRQNIGPGYDASGRQGTYLNPGGDLGRNTINLGQNAGTTSLLLKDYRDSHVIMSSEDDGPCFKRVSQPIGPPNDLNPSGDGDDRPAEHNPANLGAADHSNVIFIPWLGPKANTFYLLHAAGRQNADGSNANYMYNTPGIAINRFVFRWDNGTHNDAGDYADPDEVDWTQPDTMWAYIIAYVKLNRVEHTLAHVHEIIARTTFYPESASAEGWTYKSAGLNVFIPAPAYFRGKYEPLLKGEPFKLDAVGMELTFLDQTTALKEIMVGGLINYTSLIGLWSIFFEYTLHYNDLNVAYAHCNAQYPMLAEPHSQMAFGVGALTGRDPLTLFEPGIGVTYNMRQYMMGGLYPYVRPSSKTSDLSDFVIEDLRLNTEGVFHCPVSPCLIYGKAADMLTGCAHCTDGFKMSELHADITLDFKDALRLTNAYRLFGRDVTLMQTSGPQEEFTPWSPAHMVGIQPNSIAHDATFNTQYIVVGSSQRENYGARVSGVEDGLHSGKIELSINVTSIKFNMAISARHSAHTIYRKNRPLPNIAIKVVAGGVISAKIAAVPNTKQKPVDAGTQDFGQGEQQQPGIPQQALENAEAAQGTLVPEEPTTV</sequence>
<evidence type="ECO:0000256" key="1">
    <source>
        <dbReference type="SAM" id="MobiDB-lite"/>
    </source>
</evidence>